<evidence type="ECO:0000313" key="3">
    <source>
        <dbReference type="Proteomes" id="UP001187192"/>
    </source>
</evidence>
<proteinExistence type="predicted"/>
<organism evidence="2 3">
    <name type="scientific">Ficus carica</name>
    <name type="common">Common fig</name>
    <dbReference type="NCBI Taxonomy" id="3494"/>
    <lineage>
        <taxon>Eukaryota</taxon>
        <taxon>Viridiplantae</taxon>
        <taxon>Streptophyta</taxon>
        <taxon>Embryophyta</taxon>
        <taxon>Tracheophyta</taxon>
        <taxon>Spermatophyta</taxon>
        <taxon>Magnoliopsida</taxon>
        <taxon>eudicotyledons</taxon>
        <taxon>Gunneridae</taxon>
        <taxon>Pentapetalae</taxon>
        <taxon>rosids</taxon>
        <taxon>fabids</taxon>
        <taxon>Rosales</taxon>
        <taxon>Moraceae</taxon>
        <taxon>Ficeae</taxon>
        <taxon>Ficus</taxon>
    </lineage>
</organism>
<protein>
    <submittedName>
        <fullName evidence="2">Uncharacterized protein</fullName>
    </submittedName>
</protein>
<sequence>MVGNLKTVGDGGGGGKRKKRKGGSHVPERSGRVMRVRRVDLSACLRVSENWFKDKFRLGFFNV</sequence>
<dbReference type="AlphaFoldDB" id="A0AA88DWA8"/>
<name>A0AA88DWA8_FICCA</name>
<dbReference type="Gramene" id="FCD_00028574-RA">
    <property type="protein sequence ID" value="FCD_00028574-RA:cds"/>
    <property type="gene ID" value="FCD_00028574"/>
</dbReference>
<accession>A0AA88DWA8</accession>
<evidence type="ECO:0000313" key="2">
    <source>
        <dbReference type="EMBL" id="GMN63150.1"/>
    </source>
</evidence>
<feature type="region of interest" description="Disordered" evidence="1">
    <location>
        <begin position="1"/>
        <end position="31"/>
    </location>
</feature>
<keyword evidence="3" id="KW-1185">Reference proteome</keyword>
<dbReference type="Proteomes" id="UP001187192">
    <property type="component" value="Unassembled WGS sequence"/>
</dbReference>
<comment type="caution">
    <text evidence="2">The sequence shown here is derived from an EMBL/GenBank/DDBJ whole genome shotgun (WGS) entry which is preliminary data.</text>
</comment>
<dbReference type="EMBL" id="BTGU01000143">
    <property type="protein sequence ID" value="GMN63150.1"/>
    <property type="molecule type" value="Genomic_DNA"/>
</dbReference>
<reference evidence="2" key="1">
    <citation type="submission" date="2023-07" db="EMBL/GenBank/DDBJ databases">
        <title>draft genome sequence of fig (Ficus carica).</title>
        <authorList>
            <person name="Takahashi T."/>
            <person name="Nishimura K."/>
        </authorList>
    </citation>
    <scope>NUCLEOTIDE SEQUENCE</scope>
</reference>
<evidence type="ECO:0000256" key="1">
    <source>
        <dbReference type="SAM" id="MobiDB-lite"/>
    </source>
</evidence>
<gene>
    <name evidence="2" type="ORF">TIFTF001_032242</name>
</gene>